<evidence type="ECO:0000313" key="1">
    <source>
        <dbReference type="EMBL" id="KCW53616.1"/>
    </source>
</evidence>
<organism evidence="1">
    <name type="scientific">Eucalyptus grandis</name>
    <name type="common">Flooded gum</name>
    <dbReference type="NCBI Taxonomy" id="71139"/>
    <lineage>
        <taxon>Eukaryota</taxon>
        <taxon>Viridiplantae</taxon>
        <taxon>Streptophyta</taxon>
        <taxon>Embryophyta</taxon>
        <taxon>Tracheophyta</taxon>
        <taxon>Spermatophyta</taxon>
        <taxon>Magnoliopsida</taxon>
        <taxon>eudicotyledons</taxon>
        <taxon>Gunneridae</taxon>
        <taxon>Pentapetalae</taxon>
        <taxon>rosids</taxon>
        <taxon>malvids</taxon>
        <taxon>Myrtales</taxon>
        <taxon>Myrtaceae</taxon>
        <taxon>Myrtoideae</taxon>
        <taxon>Eucalypteae</taxon>
        <taxon>Eucalyptus</taxon>
    </lineage>
</organism>
<reference evidence="1" key="1">
    <citation type="submission" date="2013-07" db="EMBL/GenBank/DDBJ databases">
        <title>The genome of Eucalyptus grandis.</title>
        <authorList>
            <person name="Schmutz J."/>
            <person name="Hayes R."/>
            <person name="Myburg A."/>
            <person name="Tuskan G."/>
            <person name="Grattapaglia D."/>
            <person name="Rokhsar D.S."/>
        </authorList>
    </citation>
    <scope>NUCLEOTIDE SEQUENCE</scope>
    <source>
        <tissue evidence="1">Leaf extractions</tissue>
    </source>
</reference>
<protein>
    <submittedName>
        <fullName evidence="1">Uncharacterized protein</fullName>
    </submittedName>
</protein>
<dbReference type="AlphaFoldDB" id="A0A059AIW0"/>
<gene>
    <name evidence="1" type="ORF">EUGRSUZ_J02883</name>
</gene>
<dbReference type="InParanoid" id="A0A059AIW0"/>
<name>A0A059AIW0_EUCGR</name>
<dbReference type="Gramene" id="KCW53616">
    <property type="protein sequence ID" value="KCW53616"/>
    <property type="gene ID" value="EUGRSUZ_J02883"/>
</dbReference>
<dbReference type="EMBL" id="KK198762">
    <property type="protein sequence ID" value="KCW53616.1"/>
    <property type="molecule type" value="Genomic_DNA"/>
</dbReference>
<proteinExistence type="predicted"/>
<sequence>MPSFEFDIFVRVGGNNCAGMVNRRWKGESSLLFGHLLEYNKFHYSLSRQPSISSHTLSWFYLTRTWKLDRLLSLSFSLSLPETSQKGCFFPAAYVCRFQKPVAVSSVLFLFGFVKFLKNGLVRIVVLNIF</sequence>
<accession>A0A059AIW0</accession>